<sequence length="32" mass="3484">RKSMKGSSYLGVGSRDHETRMAMPGFLDVKAA</sequence>
<feature type="non-terminal residue" evidence="1">
    <location>
        <position position="1"/>
    </location>
</feature>
<dbReference type="EMBL" id="LXQA010285129">
    <property type="protein sequence ID" value="MCI40895.1"/>
    <property type="molecule type" value="Genomic_DNA"/>
</dbReference>
<organism evidence="1 2">
    <name type="scientific">Trifolium medium</name>
    <dbReference type="NCBI Taxonomy" id="97028"/>
    <lineage>
        <taxon>Eukaryota</taxon>
        <taxon>Viridiplantae</taxon>
        <taxon>Streptophyta</taxon>
        <taxon>Embryophyta</taxon>
        <taxon>Tracheophyta</taxon>
        <taxon>Spermatophyta</taxon>
        <taxon>Magnoliopsida</taxon>
        <taxon>eudicotyledons</taxon>
        <taxon>Gunneridae</taxon>
        <taxon>Pentapetalae</taxon>
        <taxon>rosids</taxon>
        <taxon>fabids</taxon>
        <taxon>Fabales</taxon>
        <taxon>Fabaceae</taxon>
        <taxon>Papilionoideae</taxon>
        <taxon>50 kb inversion clade</taxon>
        <taxon>NPAAA clade</taxon>
        <taxon>Hologalegina</taxon>
        <taxon>IRL clade</taxon>
        <taxon>Trifolieae</taxon>
        <taxon>Trifolium</taxon>
    </lineage>
</organism>
<evidence type="ECO:0000313" key="2">
    <source>
        <dbReference type="Proteomes" id="UP000265520"/>
    </source>
</evidence>
<dbReference type="Proteomes" id="UP000265520">
    <property type="component" value="Unassembled WGS sequence"/>
</dbReference>
<evidence type="ECO:0000313" key="1">
    <source>
        <dbReference type="EMBL" id="MCI40895.1"/>
    </source>
</evidence>
<accession>A0A392RZ49</accession>
<name>A0A392RZ49_9FABA</name>
<comment type="caution">
    <text evidence="1">The sequence shown here is derived from an EMBL/GenBank/DDBJ whole genome shotgun (WGS) entry which is preliminary data.</text>
</comment>
<dbReference type="AlphaFoldDB" id="A0A392RZ49"/>
<keyword evidence="2" id="KW-1185">Reference proteome</keyword>
<proteinExistence type="predicted"/>
<protein>
    <submittedName>
        <fullName evidence="1">Uncharacterized protein</fullName>
    </submittedName>
</protein>
<reference evidence="1 2" key="1">
    <citation type="journal article" date="2018" name="Front. Plant Sci.">
        <title>Red Clover (Trifolium pratense) and Zigzag Clover (T. medium) - A Picture of Genomic Similarities and Differences.</title>
        <authorList>
            <person name="Dluhosova J."/>
            <person name="Istvanek J."/>
            <person name="Nedelnik J."/>
            <person name="Repkova J."/>
        </authorList>
    </citation>
    <scope>NUCLEOTIDE SEQUENCE [LARGE SCALE GENOMIC DNA]</scope>
    <source>
        <strain evidence="2">cv. 10/8</strain>
        <tissue evidence="1">Leaf</tissue>
    </source>
</reference>